<accession>A0A919CK39</accession>
<evidence type="ECO:0000313" key="2">
    <source>
        <dbReference type="Proteomes" id="UP000644693"/>
    </source>
</evidence>
<dbReference type="AlphaFoldDB" id="A0A919CK39"/>
<evidence type="ECO:0008006" key="3">
    <source>
        <dbReference type="Google" id="ProtNLM"/>
    </source>
</evidence>
<dbReference type="Gene3D" id="2.30.110.10">
    <property type="entry name" value="Electron Transport, Fmn-binding Protein, Chain A"/>
    <property type="match status" value="1"/>
</dbReference>
<sequence length="151" mass="17024">MQIPIKGPWGHDETTLFLAESTYPVRLAAVASDGFPRVVSLWYRSRVLTLECVTHRDAPLVKLLAANANVGFEISPNDPPYHGVRGQGIATISPLAESDTLDWMVSHYLGDSDSQVGRWLLSRREQEVVIKIEPQRLFSWDYRERMADVSS</sequence>
<comment type="caution">
    <text evidence="1">The sequence shown here is derived from an EMBL/GenBank/DDBJ whole genome shotgun (WGS) entry which is preliminary data.</text>
</comment>
<proteinExistence type="predicted"/>
<dbReference type="RefSeq" id="WP_189475953.1">
    <property type="nucleotide sequence ID" value="NZ_BMYM01000001.1"/>
</dbReference>
<organism evidence="1 2">
    <name type="scientific">Parahalioglobus pacificus</name>
    <dbReference type="NCBI Taxonomy" id="930806"/>
    <lineage>
        <taxon>Bacteria</taxon>
        <taxon>Pseudomonadati</taxon>
        <taxon>Pseudomonadota</taxon>
        <taxon>Gammaproteobacteria</taxon>
        <taxon>Cellvibrionales</taxon>
        <taxon>Halieaceae</taxon>
        <taxon>Parahalioglobus</taxon>
    </lineage>
</organism>
<evidence type="ECO:0000313" key="1">
    <source>
        <dbReference type="EMBL" id="GHD29960.1"/>
    </source>
</evidence>
<dbReference type="SUPFAM" id="SSF50475">
    <property type="entry name" value="FMN-binding split barrel"/>
    <property type="match status" value="1"/>
</dbReference>
<protein>
    <recommendedName>
        <fullName evidence="3">Pyridoxamine 5'-phosphate oxidase</fullName>
    </recommendedName>
</protein>
<dbReference type="EMBL" id="BMYM01000001">
    <property type="protein sequence ID" value="GHD29960.1"/>
    <property type="molecule type" value="Genomic_DNA"/>
</dbReference>
<reference evidence="1" key="1">
    <citation type="journal article" date="2014" name="Int. J. Syst. Evol. Microbiol.">
        <title>Complete genome sequence of Corynebacterium casei LMG S-19264T (=DSM 44701T), isolated from a smear-ripened cheese.</title>
        <authorList>
            <consortium name="US DOE Joint Genome Institute (JGI-PGF)"/>
            <person name="Walter F."/>
            <person name="Albersmeier A."/>
            <person name="Kalinowski J."/>
            <person name="Ruckert C."/>
        </authorList>
    </citation>
    <scope>NUCLEOTIDE SEQUENCE</scope>
    <source>
        <strain evidence="1">KCTC 23430</strain>
    </source>
</reference>
<dbReference type="InterPro" id="IPR012349">
    <property type="entry name" value="Split_barrel_FMN-bd"/>
</dbReference>
<dbReference type="Proteomes" id="UP000644693">
    <property type="component" value="Unassembled WGS sequence"/>
</dbReference>
<gene>
    <name evidence="1" type="ORF">GCM10007053_11230</name>
</gene>
<keyword evidence="2" id="KW-1185">Reference proteome</keyword>
<reference evidence="1" key="2">
    <citation type="submission" date="2020-09" db="EMBL/GenBank/DDBJ databases">
        <authorList>
            <person name="Sun Q."/>
            <person name="Kim S."/>
        </authorList>
    </citation>
    <scope>NUCLEOTIDE SEQUENCE</scope>
    <source>
        <strain evidence="1">KCTC 23430</strain>
    </source>
</reference>
<name>A0A919CK39_9GAMM</name>